<dbReference type="EMBL" id="JAEPDI010000006">
    <property type="protein sequence ID" value="MCG7939499.1"/>
    <property type="molecule type" value="Genomic_DNA"/>
</dbReference>
<organism evidence="2 3">
    <name type="scientific">Candidatus Thiodiazotropha lotti</name>
    <dbReference type="NCBI Taxonomy" id="2792787"/>
    <lineage>
        <taxon>Bacteria</taxon>
        <taxon>Pseudomonadati</taxon>
        <taxon>Pseudomonadota</taxon>
        <taxon>Gammaproteobacteria</taxon>
        <taxon>Chromatiales</taxon>
        <taxon>Sedimenticolaceae</taxon>
        <taxon>Candidatus Thiodiazotropha</taxon>
    </lineage>
</organism>
<gene>
    <name evidence="2" type="ORF">JAZ04_11700</name>
</gene>
<feature type="coiled-coil region" evidence="1">
    <location>
        <begin position="6"/>
        <end position="47"/>
    </location>
</feature>
<evidence type="ECO:0000313" key="2">
    <source>
        <dbReference type="EMBL" id="MCG7939499.1"/>
    </source>
</evidence>
<evidence type="ECO:0000313" key="3">
    <source>
        <dbReference type="Proteomes" id="UP000886687"/>
    </source>
</evidence>
<accession>A0A9E4N1C5</accession>
<evidence type="ECO:0000256" key="1">
    <source>
        <dbReference type="SAM" id="Coils"/>
    </source>
</evidence>
<keyword evidence="1" id="KW-0175">Coiled coil</keyword>
<comment type="caution">
    <text evidence="2">The sequence shown here is derived from an EMBL/GenBank/DDBJ whole genome shotgun (WGS) entry which is preliminary data.</text>
</comment>
<protein>
    <submittedName>
        <fullName evidence="2">Uncharacterized protein</fullName>
    </submittedName>
</protein>
<sequence length="191" mass="21948">MADEHYQKSDQEVAQIQSAITGLEKRLNDAQSELENGQQNLHRLEQAFYLDLFTKTMNQYQKKAVDLAKIIDKIHALGRYVDHATFRGNTVSQHGQFSLPSFRGMSCTPNKFLDQNCIDIDAGLKALKSEFKKLGIIDQRSTMAGSDYCEVSACTPARWHSLPPFLWRTRVTVRSRRYVFHRAKSATLFFR</sequence>
<proteinExistence type="predicted"/>
<dbReference type="Proteomes" id="UP000886687">
    <property type="component" value="Unassembled WGS sequence"/>
</dbReference>
<name>A0A9E4N1C5_9GAMM</name>
<dbReference type="AlphaFoldDB" id="A0A9E4N1C5"/>
<reference evidence="2" key="1">
    <citation type="journal article" date="2021" name="Proc. Natl. Acad. Sci. U.S.A.">
        <title>Global biogeography of chemosynthetic symbionts reveals both localized and globally distributed symbiont groups. .</title>
        <authorList>
            <person name="Osvatic J.T."/>
            <person name="Wilkins L.G.E."/>
            <person name="Leibrecht L."/>
            <person name="Leray M."/>
            <person name="Zauner S."/>
            <person name="Polzin J."/>
            <person name="Camacho Y."/>
            <person name="Gros O."/>
            <person name="van Gils J.A."/>
            <person name="Eisen J.A."/>
            <person name="Petersen J.M."/>
            <person name="Yuen B."/>
        </authorList>
    </citation>
    <scope>NUCLEOTIDE SEQUENCE</scope>
    <source>
        <strain evidence="2">MAGL173</strain>
    </source>
</reference>